<feature type="chain" id="PRO_5007816421" evidence="1">
    <location>
        <begin position="33"/>
        <end position="105"/>
    </location>
</feature>
<evidence type="ECO:0000313" key="2">
    <source>
        <dbReference type="EMBL" id="ANC91806.1"/>
    </source>
</evidence>
<keyword evidence="3" id="KW-1185">Reference proteome</keyword>
<dbReference type="KEGG" id="ahu:A6A40_07720"/>
<dbReference type="Proteomes" id="UP000077405">
    <property type="component" value="Chromosome"/>
</dbReference>
<evidence type="ECO:0000256" key="1">
    <source>
        <dbReference type="SAM" id="SignalP"/>
    </source>
</evidence>
<sequence>MSRTGTGANRRAVLAGLAAGGAGLFAAGAAQAITAQPRSDYGAMLDAACGASADHKRQIAAVERALGITLPDARVLQVLQQTTCRSCGCPLALAAAVSSGNPDAF</sequence>
<dbReference type="PROSITE" id="PS51318">
    <property type="entry name" value="TAT"/>
    <property type="match status" value="1"/>
</dbReference>
<accession>A0A160JFZ5</accession>
<proteinExistence type="predicted"/>
<dbReference type="STRING" id="1226968.A6A40_07720"/>
<keyword evidence="1" id="KW-0732">Signal</keyword>
<evidence type="ECO:0000313" key="3">
    <source>
        <dbReference type="Proteomes" id="UP000077405"/>
    </source>
</evidence>
<organism evidence="2 3">
    <name type="scientific">Azospirillum humicireducens</name>
    <dbReference type="NCBI Taxonomy" id="1226968"/>
    <lineage>
        <taxon>Bacteria</taxon>
        <taxon>Pseudomonadati</taxon>
        <taxon>Pseudomonadota</taxon>
        <taxon>Alphaproteobacteria</taxon>
        <taxon>Rhodospirillales</taxon>
        <taxon>Azospirillaceae</taxon>
        <taxon>Azospirillum</taxon>
    </lineage>
</organism>
<gene>
    <name evidence="2" type="ORF">A6A40_07720</name>
</gene>
<dbReference type="EMBL" id="CP015285">
    <property type="protein sequence ID" value="ANC91806.1"/>
    <property type="molecule type" value="Genomic_DNA"/>
</dbReference>
<dbReference type="RefSeq" id="WP_063634892.1">
    <property type="nucleotide sequence ID" value="NZ_CP015285.1"/>
</dbReference>
<dbReference type="OrthoDB" id="7307229at2"/>
<name>A0A160JFZ5_9PROT</name>
<feature type="signal peptide" evidence="1">
    <location>
        <begin position="1"/>
        <end position="32"/>
    </location>
</feature>
<protein>
    <submittedName>
        <fullName evidence="2">Uncharacterized protein</fullName>
    </submittedName>
</protein>
<dbReference type="InterPro" id="IPR006311">
    <property type="entry name" value="TAT_signal"/>
</dbReference>
<reference evidence="2 3" key="1">
    <citation type="journal article" date="2013" name="Int. J. Syst. Evol. Microbiol.">
        <title>Azospirillum humicireducens sp. nov., a nitrogen-fixing bacterium isolated from a microbial fuel cell.</title>
        <authorList>
            <person name="Zhou S."/>
            <person name="Han L."/>
            <person name="Wang Y."/>
            <person name="Yang G."/>
            <person name="Zhuang L."/>
            <person name="Hu P."/>
        </authorList>
    </citation>
    <scope>NUCLEOTIDE SEQUENCE [LARGE SCALE GENOMIC DNA]</scope>
    <source>
        <strain evidence="2 3">SgZ-5</strain>
    </source>
</reference>
<dbReference type="AlphaFoldDB" id="A0A160JFZ5"/>